<feature type="domain" description="EamA" evidence="7">
    <location>
        <begin position="6"/>
        <end position="135"/>
    </location>
</feature>
<evidence type="ECO:0000256" key="5">
    <source>
        <dbReference type="ARBA" id="ARBA00023136"/>
    </source>
</evidence>
<feature type="transmembrane region" description="Helical" evidence="6">
    <location>
        <begin position="147"/>
        <end position="166"/>
    </location>
</feature>
<evidence type="ECO:0000259" key="7">
    <source>
        <dbReference type="Pfam" id="PF00892"/>
    </source>
</evidence>
<dbReference type="Proteomes" id="UP000278398">
    <property type="component" value="Unassembled WGS sequence"/>
</dbReference>
<evidence type="ECO:0000256" key="6">
    <source>
        <dbReference type="SAM" id="Phobius"/>
    </source>
</evidence>
<feature type="domain" description="EamA" evidence="7">
    <location>
        <begin position="150"/>
        <end position="283"/>
    </location>
</feature>
<keyword evidence="3 6" id="KW-0812">Transmembrane</keyword>
<dbReference type="PANTHER" id="PTHR32322:SF2">
    <property type="entry name" value="EAMA DOMAIN-CONTAINING PROTEIN"/>
    <property type="match status" value="1"/>
</dbReference>
<accession>A0A3R9ZZK9</accession>
<feature type="transmembrane region" description="Helical" evidence="6">
    <location>
        <begin position="91"/>
        <end position="112"/>
    </location>
</feature>
<dbReference type="Gene3D" id="1.10.3730.20">
    <property type="match status" value="1"/>
</dbReference>
<keyword evidence="5 6" id="KW-0472">Membrane</keyword>
<name>A0A3R9ZZK9_9HYPH</name>
<evidence type="ECO:0000313" key="9">
    <source>
        <dbReference type="Proteomes" id="UP000278398"/>
    </source>
</evidence>
<protein>
    <submittedName>
        <fullName evidence="8">DMT family transporter</fullName>
    </submittedName>
</protein>
<gene>
    <name evidence="8" type="ORF">EJC49_15360</name>
</gene>
<proteinExistence type="inferred from homology"/>
<dbReference type="RefSeq" id="WP_126700817.1">
    <property type="nucleotide sequence ID" value="NZ_RWKW01000055.1"/>
</dbReference>
<evidence type="ECO:0000256" key="4">
    <source>
        <dbReference type="ARBA" id="ARBA00022989"/>
    </source>
</evidence>
<organism evidence="8 9">
    <name type="scientific">Aquibium carbonis</name>
    <dbReference type="NCBI Taxonomy" id="2495581"/>
    <lineage>
        <taxon>Bacteria</taxon>
        <taxon>Pseudomonadati</taxon>
        <taxon>Pseudomonadota</taxon>
        <taxon>Alphaproteobacteria</taxon>
        <taxon>Hyphomicrobiales</taxon>
        <taxon>Phyllobacteriaceae</taxon>
        <taxon>Aquibium</taxon>
    </lineage>
</organism>
<evidence type="ECO:0000256" key="3">
    <source>
        <dbReference type="ARBA" id="ARBA00022692"/>
    </source>
</evidence>
<keyword evidence="9" id="KW-1185">Reference proteome</keyword>
<sequence length="302" mass="31327">MRFTPLLVLVAVLNALCYPLITMGLAHVPHLTFAALRAIVAGISLALIAAVLRRPWPPDFRAWVALGGIGFGSTTVAYFGMFHAAEFVSPGLATVVTNSQPLIAAILALVLLHEGLGRLQYLGLGLGFLGIVVVSLPQLGLAGAPGFPAGLAYVIIAAVGIAFGNVLMKAVSNRLDPLVAMAAQLLLGAVPLAVMALLFERPSETVLSPMFLLALLGLALPGTAMAYWLWFWLLGRVPLGRANAFTFLTPFIALAIGIAYFGEHASAPMIAGLALSLAGIVLVERGAIVVAPPDTEGQAPGP</sequence>
<dbReference type="SUPFAM" id="SSF103481">
    <property type="entry name" value="Multidrug resistance efflux transporter EmrE"/>
    <property type="match status" value="2"/>
</dbReference>
<dbReference type="InterPro" id="IPR037185">
    <property type="entry name" value="EmrE-like"/>
</dbReference>
<comment type="subcellular location">
    <subcellularLocation>
        <location evidence="1">Membrane</location>
        <topology evidence="1">Multi-pass membrane protein</topology>
    </subcellularLocation>
</comment>
<feature type="transmembrane region" description="Helical" evidence="6">
    <location>
        <begin position="267"/>
        <end position="283"/>
    </location>
</feature>
<dbReference type="GO" id="GO:0016020">
    <property type="term" value="C:membrane"/>
    <property type="evidence" value="ECO:0007669"/>
    <property type="project" value="UniProtKB-SubCell"/>
</dbReference>
<dbReference type="AlphaFoldDB" id="A0A3R9ZZK9"/>
<feature type="transmembrane region" description="Helical" evidence="6">
    <location>
        <begin position="33"/>
        <end position="52"/>
    </location>
</feature>
<feature type="transmembrane region" description="Helical" evidence="6">
    <location>
        <begin position="64"/>
        <end position="85"/>
    </location>
</feature>
<dbReference type="PANTHER" id="PTHR32322">
    <property type="entry name" value="INNER MEMBRANE TRANSPORTER"/>
    <property type="match status" value="1"/>
</dbReference>
<feature type="transmembrane region" description="Helical" evidence="6">
    <location>
        <begin position="211"/>
        <end position="230"/>
    </location>
</feature>
<evidence type="ECO:0000313" key="8">
    <source>
        <dbReference type="EMBL" id="RST85467.1"/>
    </source>
</evidence>
<evidence type="ECO:0000256" key="2">
    <source>
        <dbReference type="ARBA" id="ARBA00007362"/>
    </source>
</evidence>
<dbReference type="Pfam" id="PF00892">
    <property type="entry name" value="EamA"/>
    <property type="match status" value="2"/>
</dbReference>
<comment type="similarity">
    <text evidence="2">Belongs to the EamA transporter family.</text>
</comment>
<feature type="transmembrane region" description="Helical" evidence="6">
    <location>
        <begin position="119"/>
        <end position="141"/>
    </location>
</feature>
<dbReference type="InterPro" id="IPR000620">
    <property type="entry name" value="EamA_dom"/>
</dbReference>
<feature type="transmembrane region" description="Helical" evidence="6">
    <location>
        <begin position="178"/>
        <end position="199"/>
    </location>
</feature>
<comment type="caution">
    <text evidence="8">The sequence shown here is derived from an EMBL/GenBank/DDBJ whole genome shotgun (WGS) entry which is preliminary data.</text>
</comment>
<dbReference type="InterPro" id="IPR050638">
    <property type="entry name" value="AA-Vitamin_Transporters"/>
</dbReference>
<dbReference type="OrthoDB" id="9814238at2"/>
<reference evidence="8 9" key="1">
    <citation type="submission" date="2018-12" db="EMBL/GenBank/DDBJ databases">
        <title>Mesorhizobium carbonis sp. nov., isolated from coal mine water.</title>
        <authorList>
            <person name="Xin W."/>
            <person name="Xu Z."/>
            <person name="Xiang F."/>
            <person name="Zhang J."/>
            <person name="Xi L."/>
            <person name="Liu J."/>
        </authorList>
    </citation>
    <scope>NUCLEOTIDE SEQUENCE [LARGE SCALE GENOMIC DNA]</scope>
    <source>
        <strain evidence="8 9">B2.3</strain>
    </source>
</reference>
<feature type="transmembrane region" description="Helical" evidence="6">
    <location>
        <begin position="242"/>
        <end position="261"/>
    </location>
</feature>
<evidence type="ECO:0000256" key="1">
    <source>
        <dbReference type="ARBA" id="ARBA00004141"/>
    </source>
</evidence>
<dbReference type="EMBL" id="RWKW01000055">
    <property type="protein sequence ID" value="RST85467.1"/>
    <property type="molecule type" value="Genomic_DNA"/>
</dbReference>
<keyword evidence="4 6" id="KW-1133">Transmembrane helix</keyword>